<dbReference type="Pfam" id="PF08240">
    <property type="entry name" value="ADH_N"/>
    <property type="match status" value="1"/>
</dbReference>
<dbReference type="InterPro" id="IPR020807">
    <property type="entry name" value="PKS_DH"/>
</dbReference>
<feature type="domain" description="Carrier" evidence="7">
    <location>
        <begin position="1958"/>
        <end position="2036"/>
    </location>
</feature>
<dbReference type="Pfam" id="PF02801">
    <property type="entry name" value="Ketoacyl-synt_C"/>
    <property type="match status" value="1"/>
</dbReference>
<dbReference type="Pfam" id="PF08659">
    <property type="entry name" value="KR"/>
    <property type="match status" value="1"/>
</dbReference>
<evidence type="ECO:0000256" key="4">
    <source>
        <dbReference type="ARBA" id="ARBA00022679"/>
    </source>
</evidence>
<dbReference type="PANTHER" id="PTHR43775">
    <property type="entry name" value="FATTY ACID SYNTHASE"/>
    <property type="match status" value="1"/>
</dbReference>
<dbReference type="InterPro" id="IPR014043">
    <property type="entry name" value="Acyl_transferase_dom"/>
</dbReference>
<evidence type="ECO:0000256" key="6">
    <source>
        <dbReference type="PROSITE-ProRule" id="PRU01363"/>
    </source>
</evidence>
<dbReference type="Pfam" id="PF14765">
    <property type="entry name" value="PS-DH"/>
    <property type="match status" value="1"/>
</dbReference>
<evidence type="ECO:0000256" key="2">
    <source>
        <dbReference type="ARBA" id="ARBA00022553"/>
    </source>
</evidence>
<accession>A0ABN0TJR5</accession>
<dbReference type="Gene3D" id="3.10.129.110">
    <property type="entry name" value="Polyketide synthase dehydratase"/>
    <property type="match status" value="1"/>
</dbReference>
<dbReference type="PROSITE" id="PS52019">
    <property type="entry name" value="PKS_MFAS_DH"/>
    <property type="match status" value="1"/>
</dbReference>
<dbReference type="SMART" id="SM00822">
    <property type="entry name" value="PKS_KR"/>
    <property type="match status" value="1"/>
</dbReference>
<feature type="region of interest" description="C-terminal hotdog fold" evidence="6">
    <location>
        <begin position="1009"/>
        <end position="1148"/>
    </location>
</feature>
<dbReference type="InterPro" id="IPR013154">
    <property type="entry name" value="ADH-like_N"/>
</dbReference>
<dbReference type="InterPro" id="IPR016035">
    <property type="entry name" value="Acyl_Trfase/lysoPLipase"/>
</dbReference>
<evidence type="ECO:0000256" key="1">
    <source>
        <dbReference type="ARBA" id="ARBA00022450"/>
    </source>
</evidence>
<dbReference type="SMART" id="SM00827">
    <property type="entry name" value="PKS_AT"/>
    <property type="match status" value="1"/>
</dbReference>
<dbReference type="EMBL" id="BAAAGX010000003">
    <property type="protein sequence ID" value="GAA0223448.1"/>
    <property type="molecule type" value="Genomic_DNA"/>
</dbReference>
<dbReference type="InterPro" id="IPR042104">
    <property type="entry name" value="PKS_dehydratase_sf"/>
</dbReference>
<dbReference type="SMART" id="SM00829">
    <property type="entry name" value="PKS_ER"/>
    <property type="match status" value="1"/>
</dbReference>
<dbReference type="InterPro" id="IPR020841">
    <property type="entry name" value="PKS_Beta-ketoAc_synthase_dom"/>
</dbReference>
<protein>
    <submittedName>
        <fullName evidence="10">Type I polyketide synthase</fullName>
    </submittedName>
</protein>
<dbReference type="Pfam" id="PF00698">
    <property type="entry name" value="Acyl_transf_1"/>
    <property type="match status" value="1"/>
</dbReference>
<dbReference type="InterPro" id="IPR009081">
    <property type="entry name" value="PP-bd_ACP"/>
</dbReference>
<dbReference type="InterPro" id="IPR032821">
    <property type="entry name" value="PKS_assoc"/>
</dbReference>
<dbReference type="InterPro" id="IPR036736">
    <property type="entry name" value="ACP-like_sf"/>
</dbReference>
<evidence type="ECO:0000256" key="3">
    <source>
        <dbReference type="ARBA" id="ARBA00022603"/>
    </source>
</evidence>
<dbReference type="InterPro" id="IPR011032">
    <property type="entry name" value="GroES-like_sf"/>
</dbReference>
<dbReference type="Gene3D" id="3.40.47.10">
    <property type="match status" value="1"/>
</dbReference>
<dbReference type="Pfam" id="PF00550">
    <property type="entry name" value="PP-binding"/>
    <property type="match status" value="1"/>
</dbReference>
<dbReference type="RefSeq" id="WP_344647135.1">
    <property type="nucleotide sequence ID" value="NZ_BAAAGX010000003.1"/>
</dbReference>
<keyword evidence="3" id="KW-0489">Methyltransferase</keyword>
<gene>
    <name evidence="10" type="ORF">GCM10009539_05780</name>
</gene>
<evidence type="ECO:0000313" key="10">
    <source>
        <dbReference type="EMBL" id="GAA0223448.1"/>
    </source>
</evidence>
<keyword evidence="5" id="KW-0511">Multifunctional enzyme</keyword>
<reference evidence="10 11" key="1">
    <citation type="journal article" date="2019" name="Int. J. Syst. Evol. Microbiol.">
        <title>The Global Catalogue of Microorganisms (GCM) 10K type strain sequencing project: providing services to taxonomists for standard genome sequencing and annotation.</title>
        <authorList>
            <consortium name="The Broad Institute Genomics Platform"/>
            <consortium name="The Broad Institute Genome Sequencing Center for Infectious Disease"/>
            <person name="Wu L."/>
            <person name="Ma J."/>
        </authorList>
    </citation>
    <scope>NUCLEOTIDE SEQUENCE [LARGE SCALE GENOMIC DNA]</scope>
    <source>
        <strain evidence="10 11">JCM 10425</strain>
    </source>
</reference>
<dbReference type="SUPFAM" id="SSF50129">
    <property type="entry name" value="GroES-like"/>
    <property type="match status" value="1"/>
</dbReference>
<name>A0ABN0TJR5_9ACTN</name>
<dbReference type="InterPro" id="IPR001227">
    <property type="entry name" value="Ac_transferase_dom_sf"/>
</dbReference>
<dbReference type="CDD" id="cd05195">
    <property type="entry name" value="enoyl_red"/>
    <property type="match status" value="1"/>
</dbReference>
<evidence type="ECO:0000256" key="5">
    <source>
        <dbReference type="ARBA" id="ARBA00023268"/>
    </source>
</evidence>
<dbReference type="Proteomes" id="UP001500967">
    <property type="component" value="Unassembled WGS sequence"/>
</dbReference>
<dbReference type="SMART" id="SM00825">
    <property type="entry name" value="PKS_KS"/>
    <property type="match status" value="1"/>
</dbReference>
<feature type="domain" description="PKS/mFAS DH" evidence="9">
    <location>
        <begin position="872"/>
        <end position="1148"/>
    </location>
</feature>
<dbReference type="SUPFAM" id="SSF55048">
    <property type="entry name" value="Probable ACP-binding domain of malonyl-CoA ACP transacylase"/>
    <property type="match status" value="1"/>
</dbReference>
<evidence type="ECO:0000259" key="7">
    <source>
        <dbReference type="PROSITE" id="PS50075"/>
    </source>
</evidence>
<dbReference type="Gene3D" id="3.90.180.10">
    <property type="entry name" value="Medium-chain alcohol dehydrogenases, catalytic domain"/>
    <property type="match status" value="1"/>
</dbReference>
<dbReference type="Gene3D" id="3.40.50.720">
    <property type="entry name" value="NAD(P)-binding Rossmann-like Domain"/>
    <property type="match status" value="3"/>
</dbReference>
<dbReference type="SUPFAM" id="SSF53901">
    <property type="entry name" value="Thiolase-like"/>
    <property type="match status" value="1"/>
</dbReference>
<dbReference type="InterPro" id="IPR013968">
    <property type="entry name" value="PKS_KR"/>
</dbReference>
<proteinExistence type="predicted"/>
<dbReference type="InterPro" id="IPR016036">
    <property type="entry name" value="Malonyl_transacylase_ACP-bd"/>
</dbReference>
<dbReference type="InterPro" id="IPR001375">
    <property type="entry name" value="Peptidase_S9_cat"/>
</dbReference>
<keyword evidence="4" id="KW-0808">Transferase</keyword>
<evidence type="ECO:0000259" key="9">
    <source>
        <dbReference type="PROSITE" id="PS52019"/>
    </source>
</evidence>
<dbReference type="SUPFAM" id="SSF51735">
    <property type="entry name" value="NAD(P)-binding Rossmann-fold domains"/>
    <property type="match status" value="3"/>
</dbReference>
<dbReference type="Gene3D" id="3.40.366.10">
    <property type="entry name" value="Malonyl-Coenzyme A Acyl Carrier Protein, domain 2"/>
    <property type="match status" value="1"/>
</dbReference>
<dbReference type="InterPro" id="IPR050091">
    <property type="entry name" value="PKS_NRPS_Biosynth_Enz"/>
</dbReference>
<dbReference type="Pfam" id="PF16197">
    <property type="entry name" value="KAsynt_C_assoc"/>
    <property type="match status" value="1"/>
</dbReference>
<dbReference type="Pfam" id="PF00326">
    <property type="entry name" value="Peptidase_S9"/>
    <property type="match status" value="1"/>
</dbReference>
<dbReference type="InterPro" id="IPR049552">
    <property type="entry name" value="PKS_DH_N"/>
</dbReference>
<dbReference type="Gene3D" id="3.40.50.1820">
    <property type="entry name" value="alpha/beta hydrolase"/>
    <property type="match status" value="1"/>
</dbReference>
<keyword evidence="1" id="KW-0596">Phosphopantetheine</keyword>
<feature type="domain" description="Ketosynthase family 3 (KS3)" evidence="8">
    <location>
        <begin position="1"/>
        <end position="426"/>
    </location>
</feature>
<keyword evidence="11" id="KW-1185">Reference proteome</keyword>
<dbReference type="PANTHER" id="PTHR43775:SF37">
    <property type="entry name" value="SI:DKEY-61P9.11"/>
    <property type="match status" value="1"/>
</dbReference>
<dbReference type="CDD" id="cd00833">
    <property type="entry name" value="PKS"/>
    <property type="match status" value="1"/>
</dbReference>
<feature type="active site" description="Proton acceptor; for dehydratase activity" evidence="6">
    <location>
        <position position="909"/>
    </location>
</feature>
<dbReference type="InterPro" id="IPR049551">
    <property type="entry name" value="PKS_DH_C"/>
</dbReference>
<dbReference type="InterPro" id="IPR014031">
    <property type="entry name" value="Ketoacyl_synth_C"/>
</dbReference>
<dbReference type="Pfam" id="PF00109">
    <property type="entry name" value="ketoacyl-synt"/>
    <property type="match status" value="1"/>
</dbReference>
<dbReference type="InterPro" id="IPR016039">
    <property type="entry name" value="Thiolase-like"/>
</dbReference>
<sequence>MEPLAIVGIGCRFPGGVHGPGEFWDLLMSGVDTVGDVPVDRWRTERFYDPDPETPGRMSVRQAAFLTEPIDRLDAGFFDLTPREAAIVDPQQRLLLEVTWEAMEDAGIPPSALAGRAVGTFIGNAMVDSTHLQVSEPNLEMIGVHTATGASLTLLSARLAHAFDWRGPCLSIDTACSSSLVAFHYACGVVASGECEVAVAGGVNVMLDPASSIVLAKGQFLSPDGRCKAFDHRANGYARGEGAAVVIVKRMADALRDGDHVYAAVLGTAVNQDGRTPGITVPSRTAQRAAVVAACGVAGIEPGSIGYFEAHGTGTPVGDPIEVAAIGDALAGSTARHWIGSVKTNIGHLEGGSGVAGLIKAALCVERGVIPPNLHFERPNPAIPFDSLPLRVPTKPVEFHPALGPRRAGVNSFGFGGTNAHALVEQPPPQTSAEPDPATGPFVLPVSARSVGALRALVDGYATLLATADAPALHQVCRTASRGRAHHPLRAFVVADDSASAATALRALEIPDKPRRAGGGSGTVFVYTGMGPQWWGMGRALLDEEPAFAAAVRECDRLLARSGISMEDEFRRDQEASRLTEPLYAQVGNFVVQAGLTAVWRSWGLEPSAVVGHSVGEVSASYAAGVYSLEDALTISVHRARRTSTAGPGAMLAVGLGADDLAPYLVAGVSVAARNSPSTSTLSGRRDAVALVAARLRDAGVFVRELRVDIAYHSDVMDAVRAPLLDALDGLRPRAATLPLLSTVTGNWLDGSAMDAGYWWRNVREPVRFAEAIARATATKPAAFLEVGPHPVLASAIREVTITAGADIPVFASQHRDRPGARVLRETLGELYVAGDRPDWAAIHPGRRHHLDLPHYPWQRERHWLESPYARSARLGDEGWLMAGRRLPTPTPSWDTELSPAEFPYLADHRIADTVVFPGAGYLEAALAAFGDQTPCVLEDVVLDRALTLPPKCVTTLRVTHDPLTREVTMHARRSGDDSGWSRHAGLRRATLADPTPPPAVVPEPPVGWAEMAHDAVYAHLAEAGLPYGPAFRGIERLWWRSGEVLARIDVDRVDQSGHRLHPALLDAALHAMLVGARPEGTSKTFVPVRIDEVRFYRSPGRSLWVHGRGRTGPDSVVGDLTLITDDGAVVAELVGMRAQALSDSADAPDRTTEDLYYEQVWRPEPMADGGTAEGSWTVVGASPLAAGIADGLAARGGAVRHLVPEGDWLTGFTAGTRGVIFVVDPGPVDDRACGRCTRALELIQAISEPTSLFLVTSGAQGPAGDRPLDPFGASVWGLGRAVNAEHPELRCRQIDADAPGDALIDELIHPGADDVLLRSGHRYVLRFRRAEKRSPLHHATVDVADTPVRLRTGGSIEDLRLEACARREPAPTEVELAVAYTGLNFKDVLKATGLLAHEAMENTHSGPDIGIECSGTVVRVGAQVTDLRPGDEVFAVSKGLFASYVTLDQVHVVRRPASLSLVESAALFPVVTAQVALVHLANVRPGERVLVHSGAGGVGLAAIRIAKWLGAEVFATAGTPERRELLRAEGVAGVATSRTTAFADEVRAWTGGEGVDVVVNSIPGEILERSLDLLRPLGRFVELGKADFAADRALRLRPFNRSISFHALDYDRLLLERPDLSRRYLRDVVRLLDDGAIAPLPTTEVPLADVATAFRAMARREHVGKLVVRISDQRVRVPASSMPAVTLAPGTYVVTGGTSGFGLATGRWLADRGARHLLLLSRRGLTSAEADRTVAELRARGVTVRVAPTDVTDRAQLHRTLDEARRTLPPLRGVVHAAVVYDNDLLADMSTEHFLDATAAKADGAWNLHLETEQDQLDLFILFSSTAAQFGGSKVGPYAAANEFLNALADYRRAHGLPAVAVGWGAVADVGVAARFDQIGDSLARRGFVGSTADQLLAELTTLLRTDPVRASIGAIRWDRWVRANAHLATLPRYAEVAPAQASEGSDAALPDRLRAGTREERLALLPDLVEDLLCLLTGLPKEEVAEQGVVSLDSMMSVELRVLLRDRLGVSVPVVELLQNLTAGRLVEVVADTLEDAAPETVLPVVHELTSSDGLTVYGHLSLPAGPGPHPAVLVCPPDPGGVLDAEGRYRHIPEHATLVAAGFAVFSVDRRGALGHGDEYAARTDVGGLEVDDILAAAHHLIGRDDIDPDRLSIYGVSRGAYAALLALTRAPGVWHRGVLAMGFYDPVRYVADERAARPTTSRLIADATWDALDALAASADRRPLDALDRVTAPLYVLHGRTDEVIAVQHAYELAERAEAAGGPVRLVVVPGLGHDIDHQHEAWERLWPDLVTFLTDGVTTGRPVPYES</sequence>
<organism evidence="10 11">
    <name type="scientific">Cryptosporangium japonicum</name>
    <dbReference type="NCBI Taxonomy" id="80872"/>
    <lineage>
        <taxon>Bacteria</taxon>
        <taxon>Bacillati</taxon>
        <taxon>Actinomycetota</taxon>
        <taxon>Actinomycetes</taxon>
        <taxon>Cryptosporangiales</taxon>
        <taxon>Cryptosporangiaceae</taxon>
        <taxon>Cryptosporangium</taxon>
    </lineage>
</organism>
<feature type="active site" description="Proton donor; for dehydratase activity" evidence="6">
    <location>
        <position position="1067"/>
    </location>
</feature>
<dbReference type="PROSITE" id="PS52004">
    <property type="entry name" value="KS3_2"/>
    <property type="match status" value="1"/>
</dbReference>
<dbReference type="Pfam" id="PF13602">
    <property type="entry name" value="ADH_zinc_N_2"/>
    <property type="match status" value="1"/>
</dbReference>
<dbReference type="SUPFAM" id="SSF52151">
    <property type="entry name" value="FabD/lysophospholipase-like"/>
    <property type="match status" value="1"/>
</dbReference>
<dbReference type="InterPro" id="IPR049900">
    <property type="entry name" value="PKS_mFAS_DH"/>
</dbReference>
<dbReference type="PROSITE" id="PS50075">
    <property type="entry name" value="CARRIER"/>
    <property type="match status" value="1"/>
</dbReference>
<keyword evidence="2" id="KW-0597">Phosphoprotein</keyword>
<comment type="caution">
    <text evidence="10">The sequence shown here is derived from an EMBL/GenBank/DDBJ whole genome shotgun (WGS) entry which is preliminary data.</text>
</comment>
<dbReference type="InterPro" id="IPR036291">
    <property type="entry name" value="NAD(P)-bd_dom_sf"/>
</dbReference>
<dbReference type="SMART" id="SM00826">
    <property type="entry name" value="PKS_DH"/>
    <property type="match status" value="1"/>
</dbReference>
<dbReference type="Pfam" id="PF21089">
    <property type="entry name" value="PKS_DH_N"/>
    <property type="match status" value="1"/>
</dbReference>
<dbReference type="InterPro" id="IPR020843">
    <property type="entry name" value="ER"/>
</dbReference>
<dbReference type="InterPro" id="IPR014030">
    <property type="entry name" value="Ketoacyl_synth_N"/>
</dbReference>
<dbReference type="PROSITE" id="PS00606">
    <property type="entry name" value="KS3_1"/>
    <property type="match status" value="1"/>
</dbReference>
<dbReference type="InterPro" id="IPR057326">
    <property type="entry name" value="KR_dom"/>
</dbReference>
<dbReference type="Gene3D" id="3.30.70.3290">
    <property type="match status" value="1"/>
</dbReference>
<dbReference type="SUPFAM" id="SSF53474">
    <property type="entry name" value="alpha/beta-Hydrolases"/>
    <property type="match status" value="1"/>
</dbReference>
<feature type="region of interest" description="N-terminal hotdog fold" evidence="6">
    <location>
        <begin position="872"/>
        <end position="996"/>
    </location>
</feature>
<evidence type="ECO:0000313" key="11">
    <source>
        <dbReference type="Proteomes" id="UP001500967"/>
    </source>
</evidence>
<dbReference type="InterPro" id="IPR029058">
    <property type="entry name" value="AB_hydrolase_fold"/>
</dbReference>
<dbReference type="SUPFAM" id="SSF47336">
    <property type="entry name" value="ACP-like"/>
    <property type="match status" value="1"/>
</dbReference>
<evidence type="ECO:0000259" key="8">
    <source>
        <dbReference type="PROSITE" id="PS52004"/>
    </source>
</evidence>
<dbReference type="InterPro" id="IPR018201">
    <property type="entry name" value="Ketoacyl_synth_AS"/>
</dbReference>